<proteinExistence type="predicted"/>
<evidence type="ECO:0000313" key="1">
    <source>
        <dbReference type="EMBL" id="SVD68215.1"/>
    </source>
</evidence>
<name>A0A382XC91_9ZZZZ</name>
<accession>A0A382XC91</accession>
<gene>
    <name evidence="1" type="ORF">METZ01_LOCUS421069</name>
</gene>
<sequence>MKQLIEQFLCARILSGKTAMGLILMVLSIAPAHSERWTGQVSALDGHRLAILKPAQFSSVGSSDKVSSMRHRSTVFGSAVFLDKPLQTEVSIRFPGKYQLWVRIGRPRKLPRSVSASLSSAAGVLSQVSLNGLDGSPIIGGKSVFD</sequence>
<protein>
    <submittedName>
        <fullName evidence="1">Uncharacterized protein</fullName>
    </submittedName>
</protein>
<dbReference type="EMBL" id="UINC01166322">
    <property type="protein sequence ID" value="SVD68215.1"/>
    <property type="molecule type" value="Genomic_DNA"/>
</dbReference>
<feature type="non-terminal residue" evidence="1">
    <location>
        <position position="146"/>
    </location>
</feature>
<organism evidence="1">
    <name type="scientific">marine metagenome</name>
    <dbReference type="NCBI Taxonomy" id="408172"/>
    <lineage>
        <taxon>unclassified sequences</taxon>
        <taxon>metagenomes</taxon>
        <taxon>ecological metagenomes</taxon>
    </lineage>
</organism>
<reference evidence="1" key="1">
    <citation type="submission" date="2018-05" db="EMBL/GenBank/DDBJ databases">
        <authorList>
            <person name="Lanie J.A."/>
            <person name="Ng W.-L."/>
            <person name="Kazmierczak K.M."/>
            <person name="Andrzejewski T.M."/>
            <person name="Davidsen T.M."/>
            <person name="Wayne K.J."/>
            <person name="Tettelin H."/>
            <person name="Glass J.I."/>
            <person name="Rusch D."/>
            <person name="Podicherti R."/>
            <person name="Tsui H.-C.T."/>
            <person name="Winkler M.E."/>
        </authorList>
    </citation>
    <scope>NUCLEOTIDE SEQUENCE</scope>
</reference>
<dbReference type="AlphaFoldDB" id="A0A382XC91"/>